<dbReference type="RefSeq" id="WP_206868376.1">
    <property type="nucleotide sequence ID" value="NZ_BMBA01000001.1"/>
</dbReference>
<proteinExistence type="predicted"/>
<gene>
    <name evidence="1" type="ORF">CSC2_09310</name>
</gene>
<dbReference type="Proteomes" id="UP000663802">
    <property type="component" value="Unassembled WGS sequence"/>
</dbReference>
<comment type="caution">
    <text evidence="1">The sequence shown here is derived from an EMBL/GenBank/DDBJ whole genome shotgun (WGS) entry which is preliminary data.</text>
</comment>
<organism evidence="1 2">
    <name type="scientific">Clostridium zeae</name>
    <dbReference type="NCBI Taxonomy" id="2759022"/>
    <lineage>
        <taxon>Bacteria</taxon>
        <taxon>Bacillati</taxon>
        <taxon>Bacillota</taxon>
        <taxon>Clostridia</taxon>
        <taxon>Eubacteriales</taxon>
        <taxon>Clostridiaceae</taxon>
        <taxon>Clostridium</taxon>
    </lineage>
</organism>
<evidence type="ECO:0000313" key="2">
    <source>
        <dbReference type="Proteomes" id="UP000663802"/>
    </source>
</evidence>
<reference evidence="1 2" key="1">
    <citation type="journal article" date="2021" name="Int. J. Syst. Evol. Microbiol.">
        <title>Clostridium zeae sp. nov., isolated from corn silage.</title>
        <authorList>
            <person name="Kobayashi H."/>
            <person name="Tanizawa Y."/>
            <person name="Yagura M."/>
            <person name="Sakamoto M."/>
            <person name="Ohkuma M."/>
            <person name="Tohno M."/>
        </authorList>
    </citation>
    <scope>NUCLEOTIDE SEQUENCE [LARGE SCALE GENOMIC DNA]</scope>
    <source>
        <strain evidence="1 2">CSC2</strain>
    </source>
</reference>
<keyword evidence="2" id="KW-1185">Reference proteome</keyword>
<name>A0ABQ1E6L6_9CLOT</name>
<evidence type="ECO:0000313" key="1">
    <source>
        <dbReference type="EMBL" id="GFZ30405.1"/>
    </source>
</evidence>
<dbReference type="EMBL" id="BMBA01000001">
    <property type="protein sequence ID" value="GFZ30405.1"/>
    <property type="molecule type" value="Genomic_DNA"/>
</dbReference>
<protein>
    <submittedName>
        <fullName evidence="1">Uncharacterized protein</fullName>
    </submittedName>
</protein>
<sequence length="161" mass="18401">MSNYPLDIENFHNTILRLKGISTIESGINDLEPIDSELLAIHEYSHLPHATLLRTNGGLKNEILVQFEFTLDNSIESFSSLEFITWFVNDHARSGIRIQLRPYALAPVTPYGRQLGKTLKFHIDLFIDGVEETLQPVFEVISELNKSLNLFIDLYDIPTKD</sequence>
<accession>A0ABQ1E6L6</accession>